<evidence type="ECO:0000313" key="5">
    <source>
        <dbReference type="EMBL" id="AJC73514.1"/>
    </source>
</evidence>
<evidence type="ECO:0000256" key="3">
    <source>
        <dbReference type="PIRSR" id="PIRSR000705-3"/>
    </source>
</evidence>
<evidence type="ECO:0000313" key="6">
    <source>
        <dbReference type="Proteomes" id="UP000077469"/>
    </source>
</evidence>
<feature type="binding site" evidence="2">
    <location>
        <position position="33"/>
    </location>
    <ligand>
        <name>substrate</name>
    </ligand>
</feature>
<feature type="binding site" evidence="2">
    <location>
        <position position="82"/>
    </location>
    <ligand>
        <name>substrate</name>
    </ligand>
</feature>
<sequence>MRPKIVVEGTVGAGKTTLIRVISERLGLKPLYELTDEKIVDLLSNFYADPAKWGFHLQIYFLTKRFQQIELAKQIGNVVMDRCIFCDHIFPTVLLKRREMNQLEYEIYREVQREFLKYSVPPQLMIYLRCSTRTAIERIKKRGRNWELVIDEAYWHALNVEYERYFADYDLSSLLIVESDSMDESFSNIENAIVSVLETEEKGVWLYDGKELKRRNQRA</sequence>
<keyword evidence="3" id="KW-0547">Nucleotide-binding</keyword>
<feature type="binding site" evidence="2">
    <location>
        <position position="87"/>
    </location>
    <ligand>
        <name>substrate</name>
    </ligand>
</feature>
<keyword evidence="6" id="KW-1185">Reference proteome</keyword>
<keyword evidence="5" id="KW-0418">Kinase</keyword>
<dbReference type="InterPro" id="IPR050566">
    <property type="entry name" value="Deoxyribonucleoside_kinase"/>
</dbReference>
<reference evidence="5 6" key="1">
    <citation type="submission" date="2014-01" db="EMBL/GenBank/DDBJ databases">
        <title>Genome sequencing of Thermotog hypogea.</title>
        <authorList>
            <person name="Zhang X."/>
            <person name="Alvare G."/>
            <person name="Fristensky B."/>
            <person name="Chen L."/>
            <person name="Suen T."/>
            <person name="Chen Q."/>
            <person name="Ma K."/>
        </authorList>
    </citation>
    <scope>NUCLEOTIDE SEQUENCE [LARGE SCALE GENOMIC DNA]</scope>
    <source>
        <strain evidence="5 6">DSM 11164</strain>
    </source>
</reference>
<dbReference type="PANTHER" id="PTHR10513:SF35">
    <property type="entry name" value="DEOXYADENOSINE KINASE"/>
    <property type="match status" value="1"/>
</dbReference>
<dbReference type="GO" id="GO:0005737">
    <property type="term" value="C:cytoplasm"/>
    <property type="evidence" value="ECO:0007669"/>
    <property type="project" value="TreeGrafter"/>
</dbReference>
<dbReference type="InterPro" id="IPR002624">
    <property type="entry name" value="DCK/DGK"/>
</dbReference>
<feature type="binding site" evidence="2">
    <location>
        <position position="58"/>
    </location>
    <ligand>
        <name>substrate</name>
    </ligand>
</feature>
<keyword evidence="3" id="KW-0067">ATP-binding</keyword>
<dbReference type="GO" id="GO:0005524">
    <property type="term" value="F:ATP binding"/>
    <property type="evidence" value="ECO:0007669"/>
    <property type="project" value="UniProtKB-KW"/>
</dbReference>
<dbReference type="EMBL" id="CP007141">
    <property type="protein sequence ID" value="AJC73514.1"/>
    <property type="molecule type" value="Genomic_DNA"/>
</dbReference>
<accession>A0A0X1KQQ2</accession>
<dbReference type="SUPFAM" id="SSF52540">
    <property type="entry name" value="P-loop containing nucleoside triphosphate hydrolases"/>
    <property type="match status" value="1"/>
</dbReference>
<feature type="binding site" evidence="2">
    <location>
        <position position="47"/>
    </location>
    <ligand>
        <name>substrate</name>
    </ligand>
</feature>
<dbReference type="InterPro" id="IPR027417">
    <property type="entry name" value="P-loop_NTPase"/>
</dbReference>
<dbReference type="InterPro" id="IPR031314">
    <property type="entry name" value="DNK_dom"/>
</dbReference>
<feature type="binding site" evidence="3">
    <location>
        <begin position="138"/>
        <end position="142"/>
    </location>
    <ligand>
        <name>ATP</name>
        <dbReference type="ChEBI" id="CHEBI:30616"/>
    </ligand>
</feature>
<protein>
    <submittedName>
        <fullName evidence="5">Deoxynucleoside kinase</fullName>
    </submittedName>
</protein>
<feature type="domain" description="Deoxynucleoside kinase" evidence="4">
    <location>
        <begin position="5"/>
        <end position="194"/>
    </location>
</feature>
<feature type="binding site" evidence="2">
    <location>
        <position position="147"/>
    </location>
    <ligand>
        <name>substrate</name>
    </ligand>
</feature>
<feature type="active site" description="Proton acceptor" evidence="1">
    <location>
        <position position="81"/>
    </location>
</feature>
<dbReference type="Pfam" id="PF01712">
    <property type="entry name" value="dNK"/>
    <property type="match status" value="1"/>
</dbReference>
<dbReference type="AlphaFoldDB" id="A0A0X1KQQ2"/>
<feature type="binding site" evidence="3">
    <location>
        <begin position="184"/>
        <end position="186"/>
    </location>
    <ligand>
        <name>ATP</name>
        <dbReference type="ChEBI" id="CHEBI:30616"/>
    </ligand>
</feature>
<dbReference type="Proteomes" id="UP000077469">
    <property type="component" value="Chromosome"/>
</dbReference>
<dbReference type="STRING" id="1123384.AJ81_04060"/>
<name>A0A0X1KQQ2_9THEM</name>
<evidence type="ECO:0000256" key="1">
    <source>
        <dbReference type="PIRSR" id="PIRSR000705-1"/>
    </source>
</evidence>
<evidence type="ECO:0000256" key="2">
    <source>
        <dbReference type="PIRSR" id="PIRSR000705-2"/>
    </source>
</evidence>
<dbReference type="OrthoDB" id="9776634at2"/>
<gene>
    <name evidence="5" type="ORF">AJ81_04060</name>
</gene>
<feature type="binding site" evidence="3">
    <location>
        <begin position="9"/>
        <end position="17"/>
    </location>
    <ligand>
        <name>ATP</name>
        <dbReference type="ChEBI" id="CHEBI:30616"/>
    </ligand>
</feature>
<dbReference type="Gene3D" id="3.40.50.300">
    <property type="entry name" value="P-loop containing nucleotide triphosphate hydrolases"/>
    <property type="match status" value="1"/>
</dbReference>
<dbReference type="RefSeq" id="WP_031504682.1">
    <property type="nucleotide sequence ID" value="NC_022795.1"/>
</dbReference>
<dbReference type="KEGG" id="phy:AJ81_04060"/>
<evidence type="ECO:0000259" key="4">
    <source>
        <dbReference type="Pfam" id="PF01712"/>
    </source>
</evidence>
<dbReference type="PATRIC" id="fig|1123384.7.peg.795"/>
<keyword evidence="5" id="KW-0808">Transferase</keyword>
<organism evidence="5 6">
    <name type="scientific">Pseudothermotoga hypogea DSM 11164 = NBRC 106472</name>
    <dbReference type="NCBI Taxonomy" id="1123384"/>
    <lineage>
        <taxon>Bacteria</taxon>
        <taxon>Thermotogati</taxon>
        <taxon>Thermotogota</taxon>
        <taxon>Thermotogae</taxon>
        <taxon>Thermotogales</taxon>
        <taxon>Thermotogaceae</taxon>
        <taxon>Pseudothermotoga</taxon>
    </lineage>
</organism>
<dbReference type="GO" id="GO:0019136">
    <property type="term" value="F:deoxynucleoside kinase activity"/>
    <property type="evidence" value="ECO:0007669"/>
    <property type="project" value="InterPro"/>
</dbReference>
<dbReference type="CDD" id="cd01673">
    <property type="entry name" value="dNK"/>
    <property type="match status" value="1"/>
</dbReference>
<dbReference type="PaxDb" id="1123384-AJ81_04060"/>
<proteinExistence type="predicted"/>
<dbReference type="PANTHER" id="PTHR10513">
    <property type="entry name" value="DEOXYNUCLEOSIDE KINASE"/>
    <property type="match status" value="1"/>
</dbReference>
<dbReference type="PIRSF" id="PIRSF000705">
    <property type="entry name" value="DNK"/>
    <property type="match status" value="1"/>
</dbReference>